<proteinExistence type="predicted"/>
<dbReference type="AlphaFoldDB" id="A0AA39IS85"/>
<comment type="caution">
    <text evidence="1">The sequence shown here is derived from an EMBL/GenBank/DDBJ whole genome shotgun (WGS) entry which is preliminary data.</text>
</comment>
<sequence length="437" mass="50121">MDSALNIAAVMDQNTNITGPSEPQGEIVLRPNVSSTSEDEEPIIDAISSSSLDVRPDLPSTSWLEGSHIDHVDKQSTSVLDNDNDYVRNYRDEWGILDQLNVTLGTSHTLDTPSVLPLLKEYIEKNYDFGTVYGHLCTVWNTHRNSNKQDELCRCEKEDREMRQRALVGNRIVNPRLVPRCVWDLYSNHVVPYWIAGELPIPISHAWVDEEDHVDMWMPINGKEWPVPILKDANLDLIRIEMLNLDVEYTWLDVLCLRQKGGPREDLRKEEWKLDELGDPRIIARETTNGLMCAVPIDYHRNYETDMLTKFHKQLKSFHTNHDIFSLLTAMWDRVSTNPMDRVAGLALPMGPRVIPAYYESRSLEDAWTALYPGVGLRCKKWRPTWEQVMTEPLPAHGHYFSEVQHADEMDEDWVVGLCIEKGLLQGLDAESAHGVN</sequence>
<dbReference type="EMBL" id="JAUEPT010000249">
    <property type="protein sequence ID" value="KAK0429516.1"/>
    <property type="molecule type" value="Genomic_DNA"/>
</dbReference>
<evidence type="ECO:0000313" key="2">
    <source>
        <dbReference type="Proteomes" id="UP001175226"/>
    </source>
</evidence>
<evidence type="ECO:0000313" key="1">
    <source>
        <dbReference type="EMBL" id="KAK0429516.1"/>
    </source>
</evidence>
<gene>
    <name evidence="1" type="ORF">EV421DRAFT_1745550</name>
</gene>
<organism evidence="1 2">
    <name type="scientific">Armillaria borealis</name>
    <dbReference type="NCBI Taxonomy" id="47425"/>
    <lineage>
        <taxon>Eukaryota</taxon>
        <taxon>Fungi</taxon>
        <taxon>Dikarya</taxon>
        <taxon>Basidiomycota</taxon>
        <taxon>Agaricomycotina</taxon>
        <taxon>Agaricomycetes</taxon>
        <taxon>Agaricomycetidae</taxon>
        <taxon>Agaricales</taxon>
        <taxon>Marasmiineae</taxon>
        <taxon>Physalacriaceae</taxon>
        <taxon>Armillaria</taxon>
    </lineage>
</organism>
<reference evidence="1" key="1">
    <citation type="submission" date="2023-06" db="EMBL/GenBank/DDBJ databases">
        <authorList>
            <consortium name="Lawrence Berkeley National Laboratory"/>
            <person name="Ahrendt S."/>
            <person name="Sahu N."/>
            <person name="Indic B."/>
            <person name="Wong-Bajracharya J."/>
            <person name="Merenyi Z."/>
            <person name="Ke H.-M."/>
            <person name="Monk M."/>
            <person name="Kocsube S."/>
            <person name="Drula E."/>
            <person name="Lipzen A."/>
            <person name="Balint B."/>
            <person name="Henrissat B."/>
            <person name="Andreopoulos B."/>
            <person name="Martin F.M."/>
            <person name="Harder C.B."/>
            <person name="Rigling D."/>
            <person name="Ford K.L."/>
            <person name="Foster G.D."/>
            <person name="Pangilinan J."/>
            <person name="Papanicolaou A."/>
            <person name="Barry K."/>
            <person name="LaButti K."/>
            <person name="Viragh M."/>
            <person name="Koriabine M."/>
            <person name="Yan M."/>
            <person name="Riley R."/>
            <person name="Champramary S."/>
            <person name="Plett K.L."/>
            <person name="Tsai I.J."/>
            <person name="Slot J."/>
            <person name="Sipos G."/>
            <person name="Plett J."/>
            <person name="Nagy L.G."/>
            <person name="Grigoriev I.V."/>
        </authorList>
    </citation>
    <scope>NUCLEOTIDE SEQUENCE</scope>
    <source>
        <strain evidence="1">FPL87.14</strain>
    </source>
</reference>
<name>A0AA39IS85_9AGAR</name>
<evidence type="ECO:0008006" key="3">
    <source>
        <dbReference type="Google" id="ProtNLM"/>
    </source>
</evidence>
<accession>A0AA39IS85</accession>
<keyword evidence="2" id="KW-1185">Reference proteome</keyword>
<protein>
    <recommendedName>
        <fullName evidence="3">Heterokaryon incompatibility domain-containing protein</fullName>
    </recommendedName>
</protein>
<dbReference type="Proteomes" id="UP001175226">
    <property type="component" value="Unassembled WGS sequence"/>
</dbReference>